<dbReference type="PANTHER" id="PTHR36112">
    <property type="entry name" value="RIBOSOMAL RNA SMALL SUBUNIT METHYLTRANSFERASE J"/>
    <property type="match status" value="1"/>
</dbReference>
<dbReference type="CDD" id="cd02440">
    <property type="entry name" value="AdoMet_MTases"/>
    <property type="match status" value="1"/>
</dbReference>
<name>A0A1H0PDU4_9BACT</name>
<protein>
    <recommendedName>
        <fullName evidence="1">Ribosomal RNA small subunit methyltransferase J</fullName>
        <ecNumber evidence="1">2.1.1.242</ecNumber>
    </recommendedName>
    <alternativeName>
        <fullName evidence="1">16S rRNA m2G1516 methyltransferase</fullName>
    </alternativeName>
    <alternativeName>
        <fullName evidence="1">rRNA (guanine-N(2)-)-methyltransferase</fullName>
    </alternativeName>
</protein>
<dbReference type="GO" id="GO:0008990">
    <property type="term" value="F:rRNA (guanine-N2-)-methyltransferase activity"/>
    <property type="evidence" value="ECO:0007669"/>
    <property type="project" value="UniProtKB-UniRule"/>
</dbReference>
<dbReference type="GO" id="GO:0005737">
    <property type="term" value="C:cytoplasm"/>
    <property type="evidence" value="ECO:0007669"/>
    <property type="project" value="UniProtKB-SubCell"/>
</dbReference>
<comment type="catalytic activity">
    <reaction evidence="1">
        <text>guanosine(1516) in 16S rRNA + S-adenosyl-L-methionine = N(2)-methylguanosine(1516) in 16S rRNA + S-adenosyl-L-homocysteine + H(+)</text>
        <dbReference type="Rhea" id="RHEA:43220"/>
        <dbReference type="Rhea" id="RHEA-COMP:10412"/>
        <dbReference type="Rhea" id="RHEA-COMP:10413"/>
        <dbReference type="ChEBI" id="CHEBI:15378"/>
        <dbReference type="ChEBI" id="CHEBI:57856"/>
        <dbReference type="ChEBI" id="CHEBI:59789"/>
        <dbReference type="ChEBI" id="CHEBI:74269"/>
        <dbReference type="ChEBI" id="CHEBI:74481"/>
        <dbReference type="EC" id="2.1.1.242"/>
    </reaction>
</comment>
<dbReference type="Proteomes" id="UP000199073">
    <property type="component" value="Unassembled WGS sequence"/>
</dbReference>
<proteinExistence type="inferred from homology"/>
<gene>
    <name evidence="1" type="primary">rsmJ</name>
    <name evidence="2" type="ORF">SAMN05660330_01633</name>
</gene>
<keyword evidence="1 2" id="KW-0489">Methyltransferase</keyword>
<dbReference type="HAMAP" id="MF_01523">
    <property type="entry name" value="16SrRNA_methyltr_J"/>
    <property type="match status" value="1"/>
</dbReference>
<dbReference type="SUPFAM" id="SSF53335">
    <property type="entry name" value="S-adenosyl-L-methionine-dependent methyltransferases"/>
    <property type="match status" value="1"/>
</dbReference>
<evidence type="ECO:0000313" key="2">
    <source>
        <dbReference type="EMBL" id="SDP03262.1"/>
    </source>
</evidence>
<keyword evidence="1" id="KW-0963">Cytoplasm</keyword>
<dbReference type="STRING" id="91360.SAMN05660330_01633"/>
<dbReference type="PANTHER" id="PTHR36112:SF1">
    <property type="entry name" value="RIBOSOMAL RNA SMALL SUBUNIT METHYLTRANSFERASE J"/>
    <property type="match status" value="1"/>
</dbReference>
<keyword evidence="1" id="KW-0949">S-adenosyl-L-methionine</keyword>
<dbReference type="Pfam" id="PF04445">
    <property type="entry name" value="SAM_MT"/>
    <property type="match status" value="1"/>
</dbReference>
<dbReference type="Gene3D" id="3.40.50.150">
    <property type="entry name" value="Vaccinia Virus protein VP39"/>
    <property type="match status" value="1"/>
</dbReference>
<evidence type="ECO:0000256" key="1">
    <source>
        <dbReference type="HAMAP-Rule" id="MF_01523"/>
    </source>
</evidence>
<keyword evidence="3" id="KW-1185">Reference proteome</keyword>
<dbReference type="InterPro" id="IPR007536">
    <property type="entry name" value="16SrRNA_methylTrfase_J"/>
</dbReference>
<dbReference type="EMBL" id="FNJI01000009">
    <property type="protein sequence ID" value="SDP03262.1"/>
    <property type="molecule type" value="Genomic_DNA"/>
</dbReference>
<organism evidence="2 3">
    <name type="scientific">Desulforhopalus singaporensis</name>
    <dbReference type="NCBI Taxonomy" id="91360"/>
    <lineage>
        <taxon>Bacteria</taxon>
        <taxon>Pseudomonadati</taxon>
        <taxon>Thermodesulfobacteriota</taxon>
        <taxon>Desulfobulbia</taxon>
        <taxon>Desulfobulbales</taxon>
        <taxon>Desulfocapsaceae</taxon>
        <taxon>Desulforhopalus</taxon>
    </lineage>
</organism>
<dbReference type="InterPro" id="IPR029063">
    <property type="entry name" value="SAM-dependent_MTases_sf"/>
</dbReference>
<dbReference type="EC" id="2.1.1.242" evidence="1"/>
<dbReference type="OrthoDB" id="3191794at2"/>
<evidence type="ECO:0000313" key="3">
    <source>
        <dbReference type="Proteomes" id="UP000199073"/>
    </source>
</evidence>
<keyword evidence="1" id="KW-0698">rRNA processing</keyword>
<dbReference type="AlphaFoldDB" id="A0A1H0PDU4"/>
<comment type="function">
    <text evidence="1">Specifically methylates the guanosine in position 1516 of 16S rRNA.</text>
</comment>
<sequence length="264" mass="29262">MDYTPTPAAPTSLCVTVDDPALQQKGESLADRLNLNFAGQTDCCTTDLVLFYTREGLKLGHFVKDKLKPLVFIDFITGKKGFRHVKNYTISQPLARAVGVKPGYRPRILDATAGLGADGFALAVLGCSVTLFERNPVLYELLKDGLERAGKQPESAAIIAEKVQLIQTDIITSHESLNGLFDTVYLDPMYPHRNSSALNKQVMRILRLLVGDDEDSHRLFYAARTLAPARIAVKRPKGAPCIADLRPDHQVKMKSGRFDIYFKK</sequence>
<comment type="subcellular location">
    <subcellularLocation>
        <location evidence="1">Cytoplasm</location>
    </subcellularLocation>
</comment>
<feature type="binding site" evidence="1">
    <location>
        <begin position="133"/>
        <end position="134"/>
    </location>
    <ligand>
        <name>S-adenosyl-L-methionine</name>
        <dbReference type="ChEBI" id="CHEBI:59789"/>
    </ligand>
</feature>
<feature type="binding site" evidence="1">
    <location>
        <position position="187"/>
    </location>
    <ligand>
        <name>S-adenosyl-L-methionine</name>
        <dbReference type="ChEBI" id="CHEBI:59789"/>
    </ligand>
</feature>
<comment type="similarity">
    <text evidence="1">Belongs to the methyltransferase superfamily. RsmJ family.</text>
</comment>
<keyword evidence="1 2" id="KW-0808">Transferase</keyword>
<dbReference type="RefSeq" id="WP_092221653.1">
    <property type="nucleotide sequence ID" value="NZ_FNJI01000009.1"/>
</dbReference>
<comment type="caution">
    <text evidence="1">Lacks conserved residue(s) required for the propagation of feature annotation.</text>
</comment>
<reference evidence="2 3" key="1">
    <citation type="submission" date="2016-10" db="EMBL/GenBank/DDBJ databases">
        <authorList>
            <person name="de Groot N.N."/>
        </authorList>
    </citation>
    <scope>NUCLEOTIDE SEQUENCE [LARGE SCALE GENOMIC DNA]</scope>
    <source>
        <strain evidence="2 3">DSM 12130</strain>
    </source>
</reference>
<accession>A0A1H0PDU4</accession>